<protein>
    <recommendedName>
        <fullName evidence="17">BTB domain-containing protein</fullName>
    </recommendedName>
</protein>
<feature type="compositionally biased region" description="Basic and acidic residues" evidence="12">
    <location>
        <begin position="563"/>
        <end position="574"/>
    </location>
</feature>
<evidence type="ECO:0000256" key="7">
    <source>
        <dbReference type="ARBA" id="ARBA00023015"/>
    </source>
</evidence>
<dbReference type="SMART" id="SM00225">
    <property type="entry name" value="BTB"/>
    <property type="match status" value="1"/>
</dbReference>
<dbReference type="SUPFAM" id="SSF57667">
    <property type="entry name" value="beta-beta-alpha zinc fingers"/>
    <property type="match status" value="5"/>
</dbReference>
<proteinExistence type="inferred from homology"/>
<feature type="compositionally biased region" description="Low complexity" evidence="12">
    <location>
        <begin position="595"/>
        <end position="604"/>
    </location>
</feature>
<evidence type="ECO:0000256" key="5">
    <source>
        <dbReference type="ARBA" id="ARBA00022771"/>
    </source>
</evidence>
<dbReference type="STRING" id="195883.A0A482XKP9"/>
<keyword evidence="5 11" id="KW-0863">Zinc-finger</keyword>
<dbReference type="GO" id="GO:0001228">
    <property type="term" value="F:DNA-binding transcription activator activity, RNA polymerase II-specific"/>
    <property type="evidence" value="ECO:0007669"/>
    <property type="project" value="TreeGrafter"/>
</dbReference>
<keyword evidence="3" id="KW-0479">Metal-binding</keyword>
<feature type="domain" description="C2H2-type" evidence="14">
    <location>
        <begin position="645"/>
        <end position="672"/>
    </location>
</feature>
<keyword evidence="7" id="KW-0805">Transcription regulation</keyword>
<dbReference type="InParanoid" id="A0A482XKP9"/>
<dbReference type="InterPro" id="IPR013087">
    <property type="entry name" value="Znf_C2H2_type"/>
</dbReference>
<dbReference type="Gene3D" id="3.30.710.10">
    <property type="entry name" value="Potassium Channel Kv1.1, Chain A"/>
    <property type="match status" value="1"/>
</dbReference>
<keyword evidence="6" id="KW-0862">Zinc</keyword>
<dbReference type="PANTHER" id="PTHR24393">
    <property type="entry name" value="ZINC FINGER PROTEIN"/>
    <property type="match status" value="1"/>
</dbReference>
<feature type="region of interest" description="Disordered" evidence="12">
    <location>
        <begin position="233"/>
        <end position="257"/>
    </location>
</feature>
<evidence type="ECO:0000256" key="3">
    <source>
        <dbReference type="ARBA" id="ARBA00022723"/>
    </source>
</evidence>
<dbReference type="SUPFAM" id="SSF54695">
    <property type="entry name" value="POZ domain"/>
    <property type="match status" value="1"/>
</dbReference>
<feature type="compositionally biased region" description="Polar residues" evidence="12">
    <location>
        <begin position="437"/>
        <end position="457"/>
    </location>
</feature>
<keyword evidence="9" id="KW-0804">Transcription</keyword>
<dbReference type="FunFam" id="3.30.160.60:FF:000446">
    <property type="entry name" value="Zinc finger protein"/>
    <property type="match status" value="2"/>
</dbReference>
<dbReference type="PROSITE" id="PS00028">
    <property type="entry name" value="ZINC_FINGER_C2H2_1"/>
    <property type="match status" value="8"/>
</dbReference>
<feature type="region of interest" description="Disordered" evidence="12">
    <location>
        <begin position="507"/>
        <end position="527"/>
    </location>
</feature>
<feature type="region of interest" description="Disordered" evidence="12">
    <location>
        <begin position="563"/>
        <end position="608"/>
    </location>
</feature>
<feature type="compositionally biased region" description="Basic and acidic residues" evidence="12">
    <location>
        <begin position="396"/>
        <end position="406"/>
    </location>
</feature>
<evidence type="ECO:0000259" key="14">
    <source>
        <dbReference type="PROSITE" id="PS50157"/>
    </source>
</evidence>
<feature type="domain" description="C2H2-type" evidence="14">
    <location>
        <begin position="675"/>
        <end position="702"/>
    </location>
</feature>
<feature type="domain" description="C2H2-type" evidence="14">
    <location>
        <begin position="733"/>
        <end position="760"/>
    </location>
</feature>
<dbReference type="GO" id="GO:0000122">
    <property type="term" value="P:negative regulation of transcription by RNA polymerase II"/>
    <property type="evidence" value="ECO:0007669"/>
    <property type="project" value="UniProtKB-ARBA"/>
</dbReference>
<dbReference type="SMR" id="A0A482XKP9"/>
<keyword evidence="10" id="KW-0539">Nucleus</keyword>
<evidence type="ECO:0000256" key="12">
    <source>
        <dbReference type="SAM" id="MobiDB-lite"/>
    </source>
</evidence>
<dbReference type="InterPro" id="IPR036236">
    <property type="entry name" value="Znf_C2H2_sf"/>
</dbReference>
<dbReference type="FunFam" id="3.30.160.60:FF:000188">
    <property type="entry name" value="Zinc finger protein 787"/>
    <property type="match status" value="1"/>
</dbReference>
<feature type="domain" description="C2H2-type" evidence="14">
    <location>
        <begin position="761"/>
        <end position="788"/>
    </location>
</feature>
<gene>
    <name evidence="15" type="ORF">LSTR_LSTR011279</name>
</gene>
<evidence type="ECO:0000256" key="9">
    <source>
        <dbReference type="ARBA" id="ARBA00023163"/>
    </source>
</evidence>
<dbReference type="FunFam" id="3.30.160.60:FF:001498">
    <property type="entry name" value="Zinc finger protein 404"/>
    <property type="match status" value="1"/>
</dbReference>
<dbReference type="GO" id="GO:0005634">
    <property type="term" value="C:nucleus"/>
    <property type="evidence" value="ECO:0007669"/>
    <property type="project" value="UniProtKB-SubCell"/>
</dbReference>
<evidence type="ECO:0008006" key="17">
    <source>
        <dbReference type="Google" id="ProtNLM"/>
    </source>
</evidence>
<dbReference type="EMBL" id="QKKF02006822">
    <property type="protein sequence ID" value="RZF46247.1"/>
    <property type="molecule type" value="Genomic_DNA"/>
</dbReference>
<evidence type="ECO:0000313" key="15">
    <source>
        <dbReference type="EMBL" id="RZF46247.1"/>
    </source>
</evidence>
<dbReference type="Proteomes" id="UP000291343">
    <property type="component" value="Unassembled WGS sequence"/>
</dbReference>
<dbReference type="PANTHER" id="PTHR24393:SF15">
    <property type="entry name" value="IP01243P-RELATED"/>
    <property type="match status" value="1"/>
</dbReference>
<comment type="caution">
    <text evidence="15">The sequence shown here is derived from an EMBL/GenBank/DDBJ whole genome shotgun (WGS) entry which is preliminary data.</text>
</comment>
<keyword evidence="16" id="KW-1185">Reference proteome</keyword>
<feature type="compositionally biased region" description="Polar residues" evidence="12">
    <location>
        <begin position="513"/>
        <end position="527"/>
    </location>
</feature>
<feature type="domain" description="C2H2-type" evidence="14">
    <location>
        <begin position="789"/>
        <end position="816"/>
    </location>
</feature>
<evidence type="ECO:0000256" key="10">
    <source>
        <dbReference type="ARBA" id="ARBA00023242"/>
    </source>
</evidence>
<dbReference type="FunFam" id="3.30.160.60:FF:002343">
    <property type="entry name" value="Zinc finger protein 33A"/>
    <property type="match status" value="1"/>
</dbReference>
<evidence type="ECO:0000256" key="8">
    <source>
        <dbReference type="ARBA" id="ARBA00023125"/>
    </source>
</evidence>
<dbReference type="CDD" id="cd18315">
    <property type="entry name" value="BTB_POZ_BAB-like"/>
    <property type="match status" value="1"/>
</dbReference>
<evidence type="ECO:0000259" key="13">
    <source>
        <dbReference type="PROSITE" id="PS50097"/>
    </source>
</evidence>
<dbReference type="PROSITE" id="PS50157">
    <property type="entry name" value="ZINC_FINGER_C2H2_2"/>
    <property type="match status" value="9"/>
</dbReference>
<organism evidence="15 16">
    <name type="scientific">Laodelphax striatellus</name>
    <name type="common">Small brown planthopper</name>
    <name type="synonym">Delphax striatella</name>
    <dbReference type="NCBI Taxonomy" id="195883"/>
    <lineage>
        <taxon>Eukaryota</taxon>
        <taxon>Metazoa</taxon>
        <taxon>Ecdysozoa</taxon>
        <taxon>Arthropoda</taxon>
        <taxon>Hexapoda</taxon>
        <taxon>Insecta</taxon>
        <taxon>Pterygota</taxon>
        <taxon>Neoptera</taxon>
        <taxon>Paraneoptera</taxon>
        <taxon>Hemiptera</taxon>
        <taxon>Auchenorrhyncha</taxon>
        <taxon>Fulgoroidea</taxon>
        <taxon>Delphacidae</taxon>
        <taxon>Criomorphinae</taxon>
        <taxon>Laodelphax</taxon>
    </lineage>
</organism>
<feature type="domain" description="C2H2-type" evidence="14">
    <location>
        <begin position="817"/>
        <end position="844"/>
    </location>
</feature>
<sequence length="955" mass="106839">MAVNKGSGGEQEMQVRWRHHQLGLLSHLRHMLVTELFVDVTLCCQGRRLKAHRVLLSASSPYLQALLLSQPSNEHVTIILHDVTYDDMRALLDFIYTGGVTLPESRLPAFLSAAEALNITVLTDKHLHQMIPADSWSLAYKTIPPLIKVDHDSRGSAGFQRWNDVKYDFRSHSHASEDSKFSQETKFTPLATDFSPRTTDFSPRTTDFSPRPGVQDDTKPPFFEGKLMMPMESSRCSSFSDSSEDSHRRSIDSGLEVLNSPSYENGVRDVKTKQEDLRFCCHPEKDDLLRLSRSPDYHQWVRPLPSLMPITASSATASLASQRRSPRHAILTPSPWSQSGRPPVGAPRRPPVEDVVKPGNLEVVHGKTPSAGSPQQDDRIHPQYPPTLTRPAETPPKLDPHLHSDTEESTTFYSNDVTKLCKLKERRLQDFYRDQRLNGQTENPEPTSFTTGETTIPLTPLKPSLESSRNIPGNLCKNGGFQGDSGDVPGNNNGAKNLHHISRILKVDDDQGSKSPKSSTPPLNGLKTMTSILGDVQQDTTKPFLDRPQPFLDHPKSFLDKSDHLKPFIDRPDHSQSFLDNSEHPPPFLDRPDQSTNDSNNNSSKTETQFPCQECNLVLTSVQEVSEHLKTVHPATALKIEGPPFTCKVCNKTFAQRGHFNSHQKLHQESRSSEHSCSHCGKVFLTRASLKVHLRTHTGEKPFHCNECGKQFSQLRNYKYHRSVHEGTKEFAATCPECGKYFNDRGYLSSHMKIHRNRKEYGCEYCGKSFNQRVAYNMHVRIHTGVKPHVCPHCSKSFSRKMLLKQHLRIHTGEKPFTCVVCQKAFADRSNMTLHMRLHSGVKPYTCSVCSKSFTKKHHLKTHMNYHTGVKPYACSKCGLRFSQSSNMRTHFKKCTSTGAVQQDATSASTSGAPVRECTANNASVLGVSSGPTTSLVKSEAVPAGVSVALDLNAK</sequence>
<dbReference type="FunFam" id="3.30.160.60:FF:001480">
    <property type="entry name" value="Si:cabz01071911.3"/>
    <property type="match status" value="1"/>
</dbReference>
<dbReference type="GO" id="GO:0008270">
    <property type="term" value="F:zinc ion binding"/>
    <property type="evidence" value="ECO:0007669"/>
    <property type="project" value="UniProtKB-KW"/>
</dbReference>
<evidence type="ECO:0000256" key="11">
    <source>
        <dbReference type="PROSITE-ProRule" id="PRU00042"/>
    </source>
</evidence>
<feature type="region of interest" description="Disordered" evidence="12">
    <location>
        <begin position="192"/>
        <end position="220"/>
    </location>
</feature>
<feature type="region of interest" description="Disordered" evidence="12">
    <location>
        <begin position="315"/>
        <end position="410"/>
    </location>
</feature>
<dbReference type="AlphaFoldDB" id="A0A482XKP9"/>
<dbReference type="SMART" id="SM00355">
    <property type="entry name" value="ZnF_C2H2"/>
    <property type="match status" value="10"/>
</dbReference>
<feature type="domain" description="C2H2-type" evidence="14">
    <location>
        <begin position="703"/>
        <end position="730"/>
    </location>
</feature>
<evidence type="ECO:0000256" key="2">
    <source>
        <dbReference type="ARBA" id="ARBA00006991"/>
    </source>
</evidence>
<feature type="domain" description="C2H2-type" evidence="14">
    <location>
        <begin position="845"/>
        <end position="872"/>
    </location>
</feature>
<dbReference type="Pfam" id="PF00651">
    <property type="entry name" value="BTB"/>
    <property type="match status" value="1"/>
</dbReference>
<evidence type="ECO:0000256" key="1">
    <source>
        <dbReference type="ARBA" id="ARBA00004123"/>
    </source>
</evidence>
<feature type="compositionally biased region" description="Polar residues" evidence="12">
    <location>
        <begin position="195"/>
        <end position="208"/>
    </location>
</feature>
<dbReference type="FunFam" id="3.30.160.60:FF:000100">
    <property type="entry name" value="Zinc finger 45-like"/>
    <property type="match status" value="1"/>
</dbReference>
<dbReference type="GO" id="GO:0000978">
    <property type="term" value="F:RNA polymerase II cis-regulatory region sequence-specific DNA binding"/>
    <property type="evidence" value="ECO:0007669"/>
    <property type="project" value="TreeGrafter"/>
</dbReference>
<dbReference type="Pfam" id="PF00096">
    <property type="entry name" value="zf-C2H2"/>
    <property type="match status" value="9"/>
</dbReference>
<dbReference type="FunFam" id="3.30.160.60:FF:001465">
    <property type="entry name" value="Zinc finger protein 560"/>
    <property type="match status" value="1"/>
</dbReference>
<keyword evidence="8" id="KW-0238">DNA-binding</keyword>
<keyword evidence="4" id="KW-0677">Repeat</keyword>
<accession>A0A482XKP9</accession>
<reference evidence="15 16" key="1">
    <citation type="journal article" date="2017" name="Gigascience">
        <title>Genome sequence of the small brown planthopper, Laodelphax striatellus.</title>
        <authorList>
            <person name="Zhu J."/>
            <person name="Jiang F."/>
            <person name="Wang X."/>
            <person name="Yang P."/>
            <person name="Bao Y."/>
            <person name="Zhao W."/>
            <person name="Wang W."/>
            <person name="Lu H."/>
            <person name="Wang Q."/>
            <person name="Cui N."/>
            <person name="Li J."/>
            <person name="Chen X."/>
            <person name="Luo L."/>
            <person name="Yu J."/>
            <person name="Kang L."/>
            <person name="Cui F."/>
        </authorList>
    </citation>
    <scope>NUCLEOTIDE SEQUENCE [LARGE SCALE GENOMIC DNA]</scope>
    <source>
        <strain evidence="15">Lst14</strain>
    </source>
</reference>
<dbReference type="PROSITE" id="PS50097">
    <property type="entry name" value="BTB"/>
    <property type="match status" value="1"/>
</dbReference>
<evidence type="ECO:0000256" key="4">
    <source>
        <dbReference type="ARBA" id="ARBA00022737"/>
    </source>
</evidence>
<dbReference type="Pfam" id="PF13912">
    <property type="entry name" value="zf-C2H2_6"/>
    <property type="match status" value="1"/>
</dbReference>
<name>A0A482XKP9_LAOST</name>
<dbReference type="Gene3D" id="3.30.160.60">
    <property type="entry name" value="Classic Zinc Finger"/>
    <property type="match status" value="9"/>
</dbReference>
<evidence type="ECO:0000256" key="6">
    <source>
        <dbReference type="ARBA" id="ARBA00022833"/>
    </source>
</evidence>
<feature type="region of interest" description="Disordered" evidence="12">
    <location>
        <begin position="432"/>
        <end position="464"/>
    </location>
</feature>
<dbReference type="InterPro" id="IPR000210">
    <property type="entry name" value="BTB/POZ_dom"/>
</dbReference>
<dbReference type="InterPro" id="IPR011333">
    <property type="entry name" value="SKP1/BTB/POZ_sf"/>
</dbReference>
<dbReference type="FunFam" id="3.30.160.60:FF:002070">
    <property type="entry name" value="Zinc finger protein"/>
    <property type="match status" value="1"/>
</dbReference>
<dbReference type="OrthoDB" id="6077919at2759"/>
<feature type="domain" description="BTB" evidence="13">
    <location>
        <begin position="38"/>
        <end position="104"/>
    </location>
</feature>
<feature type="domain" description="C2H2-type" evidence="14">
    <location>
        <begin position="873"/>
        <end position="902"/>
    </location>
</feature>
<comment type="subcellular location">
    <subcellularLocation>
        <location evidence="1">Nucleus</location>
    </subcellularLocation>
</comment>
<evidence type="ECO:0000313" key="16">
    <source>
        <dbReference type="Proteomes" id="UP000291343"/>
    </source>
</evidence>
<comment type="similarity">
    <text evidence="2">Belongs to the krueppel C2H2-type zinc-finger protein family.</text>
</comment>